<protein>
    <submittedName>
        <fullName evidence="1">14835_t:CDS:1</fullName>
    </submittedName>
</protein>
<evidence type="ECO:0000313" key="1">
    <source>
        <dbReference type="EMBL" id="CAG8758917.1"/>
    </source>
</evidence>
<accession>A0ACA9QNF2</accession>
<feature type="non-terminal residue" evidence="1">
    <location>
        <position position="43"/>
    </location>
</feature>
<comment type="caution">
    <text evidence="1">The sequence shown here is derived from an EMBL/GenBank/DDBJ whole genome shotgun (WGS) entry which is preliminary data.</text>
</comment>
<evidence type="ECO:0000313" key="2">
    <source>
        <dbReference type="Proteomes" id="UP000789920"/>
    </source>
</evidence>
<feature type="non-terminal residue" evidence="1">
    <location>
        <position position="1"/>
    </location>
</feature>
<organism evidence="1 2">
    <name type="scientific">Racocetra persica</name>
    <dbReference type="NCBI Taxonomy" id="160502"/>
    <lineage>
        <taxon>Eukaryota</taxon>
        <taxon>Fungi</taxon>
        <taxon>Fungi incertae sedis</taxon>
        <taxon>Mucoromycota</taxon>
        <taxon>Glomeromycotina</taxon>
        <taxon>Glomeromycetes</taxon>
        <taxon>Diversisporales</taxon>
        <taxon>Gigasporaceae</taxon>
        <taxon>Racocetra</taxon>
    </lineage>
</organism>
<proteinExistence type="predicted"/>
<name>A0ACA9QNF2_9GLOM</name>
<dbReference type="Proteomes" id="UP000789920">
    <property type="component" value="Unassembled WGS sequence"/>
</dbReference>
<dbReference type="EMBL" id="CAJVQC010035410">
    <property type="protein sequence ID" value="CAG8758917.1"/>
    <property type="molecule type" value="Genomic_DNA"/>
</dbReference>
<reference evidence="1" key="1">
    <citation type="submission" date="2021-06" db="EMBL/GenBank/DDBJ databases">
        <authorList>
            <person name="Kallberg Y."/>
            <person name="Tangrot J."/>
            <person name="Rosling A."/>
        </authorList>
    </citation>
    <scope>NUCLEOTIDE SEQUENCE</scope>
    <source>
        <strain evidence="1">MA461A</strain>
    </source>
</reference>
<keyword evidence="2" id="KW-1185">Reference proteome</keyword>
<sequence>LKKDNEVVPERSAEHEPPLTNDTKERVSGAEAKPLLTTTPIIA</sequence>
<gene>
    <name evidence="1" type="ORF">RPERSI_LOCUS15007</name>
</gene>